<evidence type="ECO:0000313" key="6">
    <source>
        <dbReference type="Proteomes" id="UP000198959"/>
    </source>
</evidence>
<feature type="compositionally biased region" description="Pro residues" evidence="1">
    <location>
        <begin position="266"/>
        <end position="276"/>
    </location>
</feature>
<organism evidence="5 6">
    <name type="scientific">Micromonospora pallida</name>
    <dbReference type="NCBI Taxonomy" id="145854"/>
    <lineage>
        <taxon>Bacteria</taxon>
        <taxon>Bacillati</taxon>
        <taxon>Actinomycetota</taxon>
        <taxon>Actinomycetes</taxon>
        <taxon>Micromonosporales</taxon>
        <taxon>Micromonosporaceae</taxon>
        <taxon>Micromonospora</taxon>
    </lineage>
</organism>
<feature type="chain" id="PRO_5039647058" description="GEVED domain-containing protein" evidence="3">
    <location>
        <begin position="28"/>
        <end position="327"/>
    </location>
</feature>
<feature type="signal peptide" evidence="3">
    <location>
        <begin position="1"/>
        <end position="27"/>
    </location>
</feature>
<dbReference type="PRINTS" id="PR01217">
    <property type="entry name" value="PRICHEXTENSN"/>
</dbReference>
<evidence type="ECO:0000256" key="3">
    <source>
        <dbReference type="SAM" id="SignalP"/>
    </source>
</evidence>
<evidence type="ECO:0000313" key="5">
    <source>
        <dbReference type="EMBL" id="SCL21844.1"/>
    </source>
</evidence>
<keyword evidence="3" id="KW-0732">Signal</keyword>
<dbReference type="STRING" id="145854.GA0074692_1268"/>
<evidence type="ECO:0000259" key="4">
    <source>
        <dbReference type="Pfam" id="PF20009"/>
    </source>
</evidence>
<dbReference type="InterPro" id="IPR045474">
    <property type="entry name" value="GEVED"/>
</dbReference>
<dbReference type="RefSeq" id="WP_176738328.1">
    <property type="nucleotide sequence ID" value="NZ_FMHW01000002.1"/>
</dbReference>
<dbReference type="AlphaFoldDB" id="A0A1C6RX86"/>
<feature type="domain" description="GEVED" evidence="4">
    <location>
        <begin position="134"/>
        <end position="208"/>
    </location>
</feature>
<proteinExistence type="predicted"/>
<feature type="compositionally biased region" description="Low complexity" evidence="1">
    <location>
        <begin position="249"/>
        <end position="265"/>
    </location>
</feature>
<name>A0A1C6RX86_9ACTN</name>
<evidence type="ECO:0000256" key="1">
    <source>
        <dbReference type="SAM" id="MobiDB-lite"/>
    </source>
</evidence>
<feature type="compositionally biased region" description="Polar residues" evidence="1">
    <location>
        <begin position="27"/>
        <end position="37"/>
    </location>
</feature>
<keyword evidence="2" id="KW-0812">Transmembrane</keyword>
<evidence type="ECO:0000256" key="2">
    <source>
        <dbReference type="SAM" id="Phobius"/>
    </source>
</evidence>
<dbReference type="EMBL" id="FMHW01000002">
    <property type="protein sequence ID" value="SCL21844.1"/>
    <property type="molecule type" value="Genomic_DNA"/>
</dbReference>
<accession>A0A1C6RX86</accession>
<feature type="compositionally biased region" description="Pro residues" evidence="1">
    <location>
        <begin position="214"/>
        <end position="234"/>
    </location>
</feature>
<keyword evidence="2" id="KW-0472">Membrane</keyword>
<dbReference type="Pfam" id="PF20009">
    <property type="entry name" value="GEVED"/>
    <property type="match status" value="1"/>
</dbReference>
<feature type="region of interest" description="Disordered" evidence="1">
    <location>
        <begin position="27"/>
        <end position="53"/>
    </location>
</feature>
<reference evidence="6" key="1">
    <citation type="submission" date="2016-06" db="EMBL/GenBank/DDBJ databases">
        <authorList>
            <person name="Varghese N."/>
            <person name="Submissions Spin"/>
        </authorList>
    </citation>
    <scope>NUCLEOTIDE SEQUENCE [LARGE SCALE GENOMIC DNA]</scope>
    <source>
        <strain evidence="6">DSM 43817</strain>
    </source>
</reference>
<dbReference type="Proteomes" id="UP000198959">
    <property type="component" value="Unassembled WGS sequence"/>
</dbReference>
<protein>
    <recommendedName>
        <fullName evidence="4">GEVED domain-containing protein</fullName>
    </recommendedName>
</protein>
<keyword evidence="6" id="KW-1185">Reference proteome</keyword>
<gene>
    <name evidence="5" type="ORF">GA0074692_1268</name>
</gene>
<keyword evidence="2" id="KW-1133">Transmembrane helix</keyword>
<sequence>MARRTASASLLPAVLLFVLLVGPAGTAASQPTGTASSVARPEQARGVGESGCDHGWDYGDASPPYPTTRAQHGPRHRITVIGRLTIGTSVTADRNGRPGDGDVDDGLATPVRLSADAPQVTVRVRNTSGSPALLAGWLDTDRDGFSASERAVVRVPVGARNVTLRWPAPAGAPAGAGQLRLRLYPGRPVHPDPTGVAVGGEVEDYRVTLVGAPQPTPTSPAPQPTPTQPTPQPTPTTGAPQPGPPTPTPTRTSSPTPGTTPTPTATSPPAPTPPSRPMSAGVRTPTRAEPSPPRRGLPLTWSVALLIVAPAAAGAAHAVGRSARRSR</sequence>
<feature type="region of interest" description="Disordered" evidence="1">
    <location>
        <begin position="210"/>
        <end position="297"/>
    </location>
</feature>
<feature type="transmembrane region" description="Helical" evidence="2">
    <location>
        <begin position="299"/>
        <end position="319"/>
    </location>
</feature>